<proteinExistence type="predicted"/>
<dbReference type="AlphaFoldDB" id="A0A9R1X1U0"/>
<name>A0A9R1X1U0_LACSA</name>
<protein>
    <submittedName>
        <fullName evidence="1">Uncharacterized protein</fullName>
    </submittedName>
</protein>
<dbReference type="Proteomes" id="UP000235145">
    <property type="component" value="Unassembled WGS sequence"/>
</dbReference>
<accession>A0A9R1X1U0</accession>
<evidence type="ECO:0000313" key="2">
    <source>
        <dbReference type="Proteomes" id="UP000235145"/>
    </source>
</evidence>
<evidence type="ECO:0000313" key="1">
    <source>
        <dbReference type="EMBL" id="KAJ0195049.1"/>
    </source>
</evidence>
<dbReference type="EMBL" id="NBSK02000007">
    <property type="protein sequence ID" value="KAJ0195049.1"/>
    <property type="molecule type" value="Genomic_DNA"/>
</dbReference>
<reference evidence="1 2" key="1">
    <citation type="journal article" date="2017" name="Nat. Commun.">
        <title>Genome assembly with in vitro proximity ligation data and whole-genome triplication in lettuce.</title>
        <authorList>
            <person name="Reyes-Chin-Wo S."/>
            <person name="Wang Z."/>
            <person name="Yang X."/>
            <person name="Kozik A."/>
            <person name="Arikit S."/>
            <person name="Song C."/>
            <person name="Xia L."/>
            <person name="Froenicke L."/>
            <person name="Lavelle D.O."/>
            <person name="Truco M.J."/>
            <person name="Xia R."/>
            <person name="Zhu S."/>
            <person name="Xu C."/>
            <person name="Xu H."/>
            <person name="Xu X."/>
            <person name="Cox K."/>
            <person name="Korf I."/>
            <person name="Meyers B.C."/>
            <person name="Michelmore R.W."/>
        </authorList>
    </citation>
    <scope>NUCLEOTIDE SEQUENCE [LARGE SCALE GENOMIC DNA]</scope>
    <source>
        <strain evidence="2">cv. Salinas</strain>
        <tissue evidence="1">Seedlings</tissue>
    </source>
</reference>
<organism evidence="1 2">
    <name type="scientific">Lactuca sativa</name>
    <name type="common">Garden lettuce</name>
    <dbReference type="NCBI Taxonomy" id="4236"/>
    <lineage>
        <taxon>Eukaryota</taxon>
        <taxon>Viridiplantae</taxon>
        <taxon>Streptophyta</taxon>
        <taxon>Embryophyta</taxon>
        <taxon>Tracheophyta</taxon>
        <taxon>Spermatophyta</taxon>
        <taxon>Magnoliopsida</taxon>
        <taxon>eudicotyledons</taxon>
        <taxon>Gunneridae</taxon>
        <taxon>Pentapetalae</taxon>
        <taxon>asterids</taxon>
        <taxon>campanulids</taxon>
        <taxon>Asterales</taxon>
        <taxon>Asteraceae</taxon>
        <taxon>Cichorioideae</taxon>
        <taxon>Cichorieae</taxon>
        <taxon>Lactucinae</taxon>
        <taxon>Lactuca</taxon>
    </lineage>
</organism>
<sequence>MIENYLFISEEKSKNKNKKEEKLTREKEMKKRCGYPDKIWPNADVSSTFSDERKYGKFKENFHDIINGYKKILNIKDIDMKSSIEILENSTVEGDYEGKYGVLLKPLIL</sequence>
<keyword evidence="2" id="KW-1185">Reference proteome</keyword>
<gene>
    <name evidence="1" type="ORF">LSAT_V11C700368500</name>
</gene>
<comment type="caution">
    <text evidence="1">The sequence shown here is derived from an EMBL/GenBank/DDBJ whole genome shotgun (WGS) entry which is preliminary data.</text>
</comment>